<dbReference type="RefSeq" id="WP_078004732.1">
    <property type="nucleotide sequence ID" value="NZ_MRUL01000023.1"/>
</dbReference>
<dbReference type="InterPro" id="IPR051541">
    <property type="entry name" value="PTS_SugarTrans_NitroReg"/>
</dbReference>
<dbReference type="AlphaFoldDB" id="A0A1S8YDH1"/>
<evidence type="ECO:0000313" key="2">
    <source>
        <dbReference type="EMBL" id="OON37015.1"/>
    </source>
</evidence>
<protein>
    <submittedName>
        <fullName evidence="2">PTS suar transporter subunit IIA</fullName>
    </submittedName>
</protein>
<dbReference type="InterPro" id="IPR016152">
    <property type="entry name" value="PTrfase/Anion_transptr"/>
</dbReference>
<organism evidence="2 3">
    <name type="scientific">Izhakiella australiensis</name>
    <dbReference type="NCBI Taxonomy" id="1926881"/>
    <lineage>
        <taxon>Bacteria</taxon>
        <taxon>Pseudomonadati</taxon>
        <taxon>Pseudomonadota</taxon>
        <taxon>Gammaproteobacteria</taxon>
        <taxon>Enterobacterales</taxon>
        <taxon>Erwiniaceae</taxon>
        <taxon>Izhakiella</taxon>
    </lineage>
</organism>
<dbReference type="PROSITE" id="PS51094">
    <property type="entry name" value="PTS_EIIA_TYPE_2"/>
    <property type="match status" value="1"/>
</dbReference>
<reference evidence="2 3" key="1">
    <citation type="submission" date="2016-12" db="EMBL/GenBank/DDBJ databases">
        <title>Izhakiella australiana sp. nov. of genus Izhakiella isolated from Australian desert.</title>
        <authorList>
            <person name="Ji M."/>
        </authorList>
    </citation>
    <scope>NUCLEOTIDE SEQUENCE [LARGE SCALE GENOMIC DNA]</scope>
    <source>
        <strain evidence="2 3">D4N98</strain>
    </source>
</reference>
<dbReference type="PANTHER" id="PTHR47738">
    <property type="entry name" value="PTS SYSTEM FRUCTOSE-LIKE EIIA COMPONENT-RELATED"/>
    <property type="match status" value="1"/>
</dbReference>
<name>A0A1S8YDH1_9GAMM</name>
<keyword evidence="3" id="KW-1185">Reference proteome</keyword>
<dbReference type="SUPFAM" id="SSF55804">
    <property type="entry name" value="Phoshotransferase/anion transport protein"/>
    <property type="match status" value="1"/>
</dbReference>
<dbReference type="OrthoDB" id="3192919at2"/>
<gene>
    <name evidence="2" type="ORF">BTJ39_21165</name>
</gene>
<dbReference type="Proteomes" id="UP000190667">
    <property type="component" value="Unassembled WGS sequence"/>
</dbReference>
<sequence>MQDIEFKKEYIQRLPAGSDSESLIHRLAAPLIANGCVVDDFASHVLAREKTFPTGLPTRPVGVAIPHTDHRHVHRNAFALGILPEPVVFADMGGEPEPVAVRIIFLLALGESNKQLNVLGWIMEMIQDGDYLQSLLTMDEKTIYQSISEKMNERGEL</sequence>
<dbReference type="Pfam" id="PF00359">
    <property type="entry name" value="PTS_EIIA_2"/>
    <property type="match status" value="1"/>
</dbReference>
<comment type="caution">
    <text evidence="2">The sequence shown here is derived from an EMBL/GenBank/DDBJ whole genome shotgun (WGS) entry which is preliminary data.</text>
</comment>
<evidence type="ECO:0000259" key="1">
    <source>
        <dbReference type="PROSITE" id="PS51094"/>
    </source>
</evidence>
<dbReference type="PANTHER" id="PTHR47738:SF3">
    <property type="entry name" value="PHOSPHOTRANSFERASE SYSTEM MANNITOL_FRUCTOSE-SPECIFIC IIA DOMAIN CONTAINING PROTEIN"/>
    <property type="match status" value="1"/>
</dbReference>
<proteinExistence type="predicted"/>
<dbReference type="CDD" id="cd00211">
    <property type="entry name" value="PTS_IIA_fru"/>
    <property type="match status" value="1"/>
</dbReference>
<dbReference type="EMBL" id="MRUL01000023">
    <property type="protein sequence ID" value="OON37015.1"/>
    <property type="molecule type" value="Genomic_DNA"/>
</dbReference>
<accession>A0A1S8YDH1</accession>
<dbReference type="InterPro" id="IPR002178">
    <property type="entry name" value="PTS_EIIA_type-2_dom"/>
</dbReference>
<dbReference type="STRING" id="1926881.BTJ39_21165"/>
<evidence type="ECO:0000313" key="3">
    <source>
        <dbReference type="Proteomes" id="UP000190667"/>
    </source>
</evidence>
<feature type="domain" description="PTS EIIA type-2" evidence="1">
    <location>
        <begin position="4"/>
        <end position="150"/>
    </location>
</feature>
<dbReference type="Gene3D" id="3.40.930.10">
    <property type="entry name" value="Mannitol-specific EII, Chain A"/>
    <property type="match status" value="1"/>
</dbReference>